<evidence type="ECO:0000256" key="5">
    <source>
        <dbReference type="SAM" id="MobiDB-lite"/>
    </source>
</evidence>
<keyword evidence="6" id="KW-0472">Membrane</keyword>
<dbReference type="PROSITE" id="PS50088">
    <property type="entry name" value="ANK_REPEAT"/>
    <property type="match status" value="1"/>
</dbReference>
<feature type="region of interest" description="Disordered" evidence="5">
    <location>
        <begin position="91"/>
        <end position="153"/>
    </location>
</feature>
<accession>A0A4D9EXN8</accession>
<proteinExistence type="inferred from homology"/>
<protein>
    <submittedName>
        <fullName evidence="6">Transmembrane protein 263-like protein</fullName>
    </submittedName>
</protein>
<feature type="repeat" description="ANK" evidence="4">
    <location>
        <begin position="400"/>
        <end position="433"/>
    </location>
</feature>
<feature type="region of interest" description="Disordered" evidence="5">
    <location>
        <begin position="1"/>
        <end position="27"/>
    </location>
</feature>
<feature type="compositionally biased region" description="Polar residues" evidence="5">
    <location>
        <begin position="124"/>
        <end position="137"/>
    </location>
</feature>
<organism evidence="6 7">
    <name type="scientific">Platysternon megacephalum</name>
    <name type="common">big-headed turtle</name>
    <dbReference type="NCBI Taxonomy" id="55544"/>
    <lineage>
        <taxon>Eukaryota</taxon>
        <taxon>Metazoa</taxon>
        <taxon>Chordata</taxon>
        <taxon>Craniata</taxon>
        <taxon>Vertebrata</taxon>
        <taxon>Euteleostomi</taxon>
        <taxon>Archelosauria</taxon>
        <taxon>Testudinata</taxon>
        <taxon>Testudines</taxon>
        <taxon>Cryptodira</taxon>
        <taxon>Durocryptodira</taxon>
        <taxon>Testudinoidea</taxon>
        <taxon>Platysternidae</taxon>
        <taxon>Platysternon</taxon>
    </lineage>
</organism>
<comment type="caution">
    <text evidence="6">The sequence shown here is derived from an EMBL/GenBank/DDBJ whole genome shotgun (WGS) entry which is preliminary data.</text>
</comment>
<keyword evidence="7" id="KW-1185">Reference proteome</keyword>
<dbReference type="PANTHER" id="PTHR14491">
    <property type="entry name" value="SOSONDOWAH, ISOFORM G"/>
    <property type="match status" value="1"/>
</dbReference>
<dbReference type="InterPro" id="IPR036770">
    <property type="entry name" value="Ankyrin_rpt-contain_sf"/>
</dbReference>
<keyword evidence="6" id="KW-0812">Transmembrane</keyword>
<evidence type="ECO:0000256" key="3">
    <source>
        <dbReference type="ARBA" id="ARBA00038122"/>
    </source>
</evidence>
<evidence type="ECO:0000256" key="4">
    <source>
        <dbReference type="PROSITE-ProRule" id="PRU00023"/>
    </source>
</evidence>
<comment type="similarity">
    <text evidence="3">Belongs to the SOWAH family.</text>
</comment>
<sequence>MAKVNARPAAEMKSHVQQLNLSQSKRRTKVPPQLLLCSKTYQWQPSHKGTQQGAGWCVGRGGENPRAEEEGPCCWQQPSRCPARGRLGILPTRSSISPPSTGAIGKANSGSSAAGELRRGDWRQSLNGTGNHFSTLQQHREPRPCLKGRRMPLGEPQEQISGMVKPAGDIMARMQKEESLEVPKGTEPHVLPEASQSQAEALFDSQAPNPKVQALSSSSAAAAVWNVNLRQSQKRDLIRSMARGSRGSGNWDVSSDTGRLSIGRGSARRRGLKEVLLQSSGAEGAMWLATAQKIASSSSPAVGMQQELEQRLEQSPEDLSLALDPLEHEWLLTVAQGDPESIMRLLDMDPSLLNRRDFVTGFTALHWLAKHGHHEALIEVITCAEKKGYRADVNIPTASGGLTPLHLAALQGHEMVIKVLVGAYGANTSLRDHSGHKAWQYLRADASRELKELSGALEEDMAQLGVWNTNNNCMSSREAGGSGAERRTQVFTRLPSFRSMFRQALSFFQDL</sequence>
<evidence type="ECO:0000256" key="2">
    <source>
        <dbReference type="ARBA" id="ARBA00023043"/>
    </source>
</evidence>
<dbReference type="Proteomes" id="UP000297703">
    <property type="component" value="Unassembled WGS sequence"/>
</dbReference>
<dbReference type="PROSITE" id="PS50297">
    <property type="entry name" value="ANK_REP_REGION"/>
    <property type="match status" value="1"/>
</dbReference>
<reference evidence="6 7" key="1">
    <citation type="submission" date="2019-04" db="EMBL/GenBank/DDBJ databases">
        <title>Draft genome of the big-headed turtle Platysternon megacephalum.</title>
        <authorList>
            <person name="Gong S."/>
        </authorList>
    </citation>
    <scope>NUCLEOTIDE SEQUENCE [LARGE SCALE GENOMIC DNA]</scope>
    <source>
        <strain evidence="6">DO16091913</strain>
        <tissue evidence="6">Muscle</tissue>
    </source>
</reference>
<keyword evidence="2 4" id="KW-0040">ANK repeat</keyword>
<dbReference type="InterPro" id="IPR002110">
    <property type="entry name" value="Ankyrin_rpt"/>
</dbReference>
<dbReference type="SMART" id="SM00248">
    <property type="entry name" value="ANK"/>
    <property type="match status" value="2"/>
</dbReference>
<evidence type="ECO:0000256" key="1">
    <source>
        <dbReference type="ARBA" id="ARBA00022737"/>
    </source>
</evidence>
<dbReference type="OrthoDB" id="60433at2759"/>
<reference evidence="6 7" key="2">
    <citation type="submission" date="2019-04" db="EMBL/GenBank/DDBJ databases">
        <title>The genome sequence of big-headed turtle.</title>
        <authorList>
            <person name="Gong S."/>
        </authorList>
    </citation>
    <scope>NUCLEOTIDE SEQUENCE [LARGE SCALE GENOMIC DNA]</scope>
    <source>
        <strain evidence="6">DO16091913</strain>
        <tissue evidence="6">Muscle</tissue>
    </source>
</reference>
<gene>
    <name evidence="6" type="ORF">DR999_PMT01162</name>
</gene>
<dbReference type="STRING" id="55544.A0A4D9EXN8"/>
<dbReference type="EMBL" id="QXTE01000005">
    <property type="protein sequence ID" value="TFK15396.1"/>
    <property type="molecule type" value="Genomic_DNA"/>
</dbReference>
<dbReference type="Pfam" id="PF12796">
    <property type="entry name" value="Ank_2"/>
    <property type="match status" value="1"/>
</dbReference>
<keyword evidence="1" id="KW-0677">Repeat</keyword>
<dbReference type="SUPFAM" id="SSF48403">
    <property type="entry name" value="Ankyrin repeat"/>
    <property type="match status" value="1"/>
</dbReference>
<dbReference type="AlphaFoldDB" id="A0A4D9EXN8"/>
<dbReference type="PANTHER" id="PTHR14491:SF8">
    <property type="entry name" value="ANKYRIN REPEAT DOMAIN-CONTAINING PROTEIN SOWAHD"/>
    <property type="match status" value="1"/>
</dbReference>
<name>A0A4D9EXN8_9SAUR</name>
<dbReference type="Gene3D" id="1.25.40.20">
    <property type="entry name" value="Ankyrin repeat-containing domain"/>
    <property type="match status" value="1"/>
</dbReference>
<evidence type="ECO:0000313" key="6">
    <source>
        <dbReference type="EMBL" id="TFK15396.1"/>
    </source>
</evidence>
<evidence type="ECO:0000313" key="7">
    <source>
        <dbReference type="Proteomes" id="UP000297703"/>
    </source>
</evidence>